<dbReference type="InterPro" id="IPR012337">
    <property type="entry name" value="RNaseH-like_sf"/>
</dbReference>
<protein>
    <submittedName>
        <fullName evidence="1">Oligoribonuclease (3'-&gt;5' exoribonuclease)</fullName>
    </submittedName>
</protein>
<dbReference type="RefSeq" id="WP_033504592.1">
    <property type="nucleotide sequence ID" value="NZ_CP011786.1"/>
</dbReference>
<accession>A0A086YZW2</accession>
<dbReference type="PATRIC" id="fig|1437605.7.peg.239"/>
<dbReference type="InterPro" id="IPR036397">
    <property type="entry name" value="RNaseH_sf"/>
</dbReference>
<dbReference type="GO" id="GO:0003676">
    <property type="term" value="F:nucleic acid binding"/>
    <property type="evidence" value="ECO:0007669"/>
    <property type="project" value="InterPro"/>
</dbReference>
<reference evidence="1 2" key="1">
    <citation type="submission" date="2014-03" db="EMBL/GenBank/DDBJ databases">
        <title>Genomics of Bifidobacteria.</title>
        <authorList>
            <person name="Ventura M."/>
            <person name="Milani C."/>
            <person name="Lugli G.A."/>
        </authorList>
    </citation>
    <scope>NUCLEOTIDE SEQUENCE [LARGE SCALE GENOMIC DNA]</scope>
    <source>
        <strain evidence="1 2">DSM 22766</strain>
    </source>
</reference>
<name>A0A086YZW2_9BIFI</name>
<proteinExistence type="predicted"/>
<dbReference type="EMBL" id="JGYK01000001">
    <property type="protein sequence ID" value="KFI39812.1"/>
    <property type="molecule type" value="Genomic_DNA"/>
</dbReference>
<dbReference type="SUPFAM" id="SSF53098">
    <property type="entry name" value="Ribonuclease H-like"/>
    <property type="match status" value="1"/>
</dbReference>
<dbReference type="OrthoDB" id="3240518at2"/>
<keyword evidence="2" id="KW-1185">Reference proteome</keyword>
<organism evidence="1 2">
    <name type="scientific">Bifidobacterium actinocoloniiforme DSM 22766</name>
    <dbReference type="NCBI Taxonomy" id="1437605"/>
    <lineage>
        <taxon>Bacteria</taxon>
        <taxon>Bacillati</taxon>
        <taxon>Actinomycetota</taxon>
        <taxon>Actinomycetes</taxon>
        <taxon>Bifidobacteriales</taxon>
        <taxon>Bifidobacteriaceae</taxon>
        <taxon>Bifidobacterium</taxon>
    </lineage>
</organism>
<sequence length="201" mass="22508">MSEHEQSARPDRLLWIDIETGGLDPLTNPILEVEMRITDLRGSSETLDSDHWIVDPEGGKASTIDPWALEHHSRNGLLDAVRTEGMSRAGTMGSIYGFLGTYSKDFVLHPAGSSVHFDLDFLTTQHQLIPGLLSHQWLDITSLRLALRTINPALLDDISSRSPKTDHRTKHCLDRDLAEYRMMLAAFNPAMPADPWDGGRR</sequence>
<dbReference type="Gene3D" id="3.30.420.10">
    <property type="entry name" value="Ribonuclease H-like superfamily/Ribonuclease H"/>
    <property type="match status" value="1"/>
</dbReference>
<gene>
    <name evidence="1" type="ORF">BACT_0512</name>
</gene>
<dbReference type="KEGG" id="bact:AB656_01175"/>
<dbReference type="AlphaFoldDB" id="A0A086YZW2"/>
<dbReference type="eggNOG" id="COG1949">
    <property type="taxonomic scope" value="Bacteria"/>
</dbReference>
<comment type="caution">
    <text evidence="1">The sequence shown here is derived from an EMBL/GenBank/DDBJ whole genome shotgun (WGS) entry which is preliminary data.</text>
</comment>
<dbReference type="Proteomes" id="UP000029015">
    <property type="component" value="Unassembled WGS sequence"/>
</dbReference>
<evidence type="ECO:0000313" key="1">
    <source>
        <dbReference type="EMBL" id="KFI39812.1"/>
    </source>
</evidence>
<dbReference type="STRING" id="1437605.AB656_01175"/>
<evidence type="ECO:0000313" key="2">
    <source>
        <dbReference type="Proteomes" id="UP000029015"/>
    </source>
</evidence>